<dbReference type="EMBL" id="CAJVAX010000022">
    <property type="protein sequence ID" value="CAG7656977.1"/>
    <property type="molecule type" value="Genomic_DNA"/>
</dbReference>
<proteinExistence type="predicted"/>
<keyword evidence="3" id="KW-1185">Reference proteome</keyword>
<name>A0A9W4H755_9ACTN</name>
<dbReference type="Proteomes" id="UP001153328">
    <property type="component" value="Unassembled WGS sequence"/>
</dbReference>
<feature type="compositionally biased region" description="Basic residues" evidence="1">
    <location>
        <begin position="24"/>
        <end position="53"/>
    </location>
</feature>
<evidence type="ECO:0000313" key="3">
    <source>
        <dbReference type="Proteomes" id="UP001153328"/>
    </source>
</evidence>
<protein>
    <submittedName>
        <fullName evidence="2">Uncharacterized protein</fullName>
    </submittedName>
</protein>
<comment type="caution">
    <text evidence="2">The sequence shown here is derived from an EMBL/GenBank/DDBJ whole genome shotgun (WGS) entry which is preliminary data.</text>
</comment>
<evidence type="ECO:0000256" key="1">
    <source>
        <dbReference type="SAM" id="MobiDB-lite"/>
    </source>
</evidence>
<reference evidence="2" key="1">
    <citation type="submission" date="2021-06" db="EMBL/GenBank/DDBJ databases">
        <authorList>
            <person name="Arsene-Ploetze F."/>
        </authorList>
    </citation>
    <scope>NUCLEOTIDE SEQUENCE</scope>
    <source>
        <strain evidence="2">SBRY1</strain>
    </source>
</reference>
<sequence length="91" mass="10001">MGQPARKELSAHEQRSGLNPASRGARRGRRQALRTHRRAGPGGHHRGGRRLARAGRPQRCGQVHPGVGADRAARTRRGPGRLQRRTRARPG</sequence>
<gene>
    <name evidence="2" type="ORF">SBRY_80134</name>
</gene>
<organism evidence="2 3">
    <name type="scientific">Actinacidiphila bryophytorum</name>
    <dbReference type="NCBI Taxonomy" id="1436133"/>
    <lineage>
        <taxon>Bacteria</taxon>
        <taxon>Bacillati</taxon>
        <taxon>Actinomycetota</taxon>
        <taxon>Actinomycetes</taxon>
        <taxon>Kitasatosporales</taxon>
        <taxon>Streptomycetaceae</taxon>
        <taxon>Actinacidiphila</taxon>
    </lineage>
</organism>
<accession>A0A9W4H755</accession>
<dbReference type="AlphaFoldDB" id="A0A9W4H755"/>
<evidence type="ECO:0000313" key="2">
    <source>
        <dbReference type="EMBL" id="CAG7656977.1"/>
    </source>
</evidence>
<feature type="region of interest" description="Disordered" evidence="1">
    <location>
        <begin position="1"/>
        <end position="91"/>
    </location>
</feature>
<feature type="compositionally biased region" description="Basic and acidic residues" evidence="1">
    <location>
        <begin position="1"/>
        <end position="15"/>
    </location>
</feature>
<feature type="compositionally biased region" description="Basic residues" evidence="1">
    <location>
        <begin position="74"/>
        <end position="91"/>
    </location>
</feature>